<reference evidence="1 2" key="1">
    <citation type="journal article" date="2020" name="BMC Genomics">
        <title>Intraspecific diversification of the crop wild relative Brassica cretica Lam. using demographic model selection.</title>
        <authorList>
            <person name="Kioukis A."/>
            <person name="Michalopoulou V.A."/>
            <person name="Briers L."/>
            <person name="Pirintsos S."/>
            <person name="Studholme D.J."/>
            <person name="Pavlidis P."/>
            <person name="Sarris P.F."/>
        </authorList>
    </citation>
    <scope>NUCLEOTIDE SEQUENCE [LARGE SCALE GENOMIC DNA]</scope>
    <source>
        <strain evidence="2">cv. PFS-1207/04</strain>
    </source>
</reference>
<accession>A0ABQ7BMR2</accession>
<gene>
    <name evidence="1" type="ORF">DY000_02036728</name>
</gene>
<keyword evidence="2" id="KW-1185">Reference proteome</keyword>
<sequence length="186" mass="20486">METYRNTKVVGEHAAVGVKRRGGVGAIGKSTGGDGGRVRKGFKSVVRLAVVVRKVKKVVDDERVRVTGDEEELRGLFVGAASLLSYPFLFTIFDNVTANNVKKAGELIDVDMVLIDWDQSCRIKGRLQYREFSSVSEKVKPSSSPGGVTTSPVSKGLRENEELFIKDLQSLEKMEASMGKWTEEMK</sequence>
<organism evidence="1 2">
    <name type="scientific">Brassica cretica</name>
    <name type="common">Mustard</name>
    <dbReference type="NCBI Taxonomy" id="69181"/>
    <lineage>
        <taxon>Eukaryota</taxon>
        <taxon>Viridiplantae</taxon>
        <taxon>Streptophyta</taxon>
        <taxon>Embryophyta</taxon>
        <taxon>Tracheophyta</taxon>
        <taxon>Spermatophyta</taxon>
        <taxon>Magnoliopsida</taxon>
        <taxon>eudicotyledons</taxon>
        <taxon>Gunneridae</taxon>
        <taxon>Pentapetalae</taxon>
        <taxon>rosids</taxon>
        <taxon>malvids</taxon>
        <taxon>Brassicales</taxon>
        <taxon>Brassicaceae</taxon>
        <taxon>Brassiceae</taxon>
        <taxon>Brassica</taxon>
    </lineage>
</organism>
<dbReference type="Proteomes" id="UP000266723">
    <property type="component" value="Unassembled WGS sequence"/>
</dbReference>
<evidence type="ECO:0000313" key="1">
    <source>
        <dbReference type="EMBL" id="KAF3533583.1"/>
    </source>
</evidence>
<protein>
    <submittedName>
        <fullName evidence="1">Uncharacterized protein</fullName>
    </submittedName>
</protein>
<dbReference type="EMBL" id="QGKV02001507">
    <property type="protein sequence ID" value="KAF3533583.1"/>
    <property type="molecule type" value="Genomic_DNA"/>
</dbReference>
<evidence type="ECO:0000313" key="2">
    <source>
        <dbReference type="Proteomes" id="UP000266723"/>
    </source>
</evidence>
<name>A0ABQ7BMR2_BRACR</name>
<proteinExistence type="predicted"/>
<comment type="caution">
    <text evidence="1">The sequence shown here is derived from an EMBL/GenBank/DDBJ whole genome shotgun (WGS) entry which is preliminary data.</text>
</comment>